<name>A0A8J7W3L7_9FIRM</name>
<feature type="domain" description="Na+/H+ antiporter NhaC-like C-terminal" evidence="7">
    <location>
        <begin position="153"/>
        <end position="456"/>
    </location>
</feature>
<feature type="transmembrane region" description="Helical" evidence="6">
    <location>
        <begin position="308"/>
        <end position="329"/>
    </location>
</feature>
<evidence type="ECO:0000256" key="6">
    <source>
        <dbReference type="SAM" id="Phobius"/>
    </source>
</evidence>
<reference evidence="8" key="1">
    <citation type="submission" date="2021-04" db="EMBL/GenBank/DDBJ databases">
        <title>Sinoanaerobacter chloroacetimidivorans sp. nov., an obligate anaerobic bacterium isolated from anaerobic sludge.</title>
        <authorList>
            <person name="Bao Y."/>
        </authorList>
    </citation>
    <scope>NUCLEOTIDE SEQUENCE</scope>
    <source>
        <strain evidence="8">BAD-6</strain>
    </source>
</reference>
<comment type="subcellular location">
    <subcellularLocation>
        <location evidence="1">Cell membrane</location>
        <topology evidence="1">Multi-pass membrane protein</topology>
    </subcellularLocation>
</comment>
<feature type="transmembrane region" description="Helical" evidence="6">
    <location>
        <begin position="265"/>
        <end position="296"/>
    </location>
</feature>
<feature type="transmembrane region" description="Helical" evidence="6">
    <location>
        <begin position="141"/>
        <end position="165"/>
    </location>
</feature>
<feature type="transmembrane region" description="Helical" evidence="6">
    <location>
        <begin position="341"/>
        <end position="369"/>
    </location>
</feature>
<evidence type="ECO:0000256" key="5">
    <source>
        <dbReference type="ARBA" id="ARBA00023136"/>
    </source>
</evidence>
<accession>A0A8J7W3L7</accession>
<keyword evidence="5 6" id="KW-0472">Membrane</keyword>
<keyword evidence="3 6" id="KW-0812">Transmembrane</keyword>
<dbReference type="RefSeq" id="WP_227018439.1">
    <property type="nucleotide sequence ID" value="NZ_JAGSND010000006.1"/>
</dbReference>
<keyword evidence="4 6" id="KW-1133">Transmembrane helix</keyword>
<feature type="transmembrane region" description="Helical" evidence="6">
    <location>
        <begin position="437"/>
        <end position="457"/>
    </location>
</feature>
<dbReference type="AlphaFoldDB" id="A0A8J7W3L7"/>
<evidence type="ECO:0000256" key="4">
    <source>
        <dbReference type="ARBA" id="ARBA00022989"/>
    </source>
</evidence>
<evidence type="ECO:0000256" key="1">
    <source>
        <dbReference type="ARBA" id="ARBA00004651"/>
    </source>
</evidence>
<dbReference type="Proteomes" id="UP000675664">
    <property type="component" value="Unassembled WGS sequence"/>
</dbReference>
<evidence type="ECO:0000259" key="7">
    <source>
        <dbReference type="Pfam" id="PF03553"/>
    </source>
</evidence>
<feature type="transmembrane region" description="Helical" evidence="6">
    <location>
        <begin position="62"/>
        <end position="82"/>
    </location>
</feature>
<sequence length="459" mass="49007">MEYGILTLLPIAVLFILIFTTKRMLLSLTVASLVGSLLLGGIKGFAGVWLEKVQAAFSAGTLGYLILLLALFGILIALLDSSGAVTEFASWLSKYANTKKKALLITYLLGWLIFVDDYLNNMAIATAMKKVADSHKIPRTFLGYVINSTAAPVCILIPISTWAVFYGGLFEEFGVTVNGTGTGAYLAAIPYLFFAWISLIILVLVILGVIPMIGITKKHNQIAQETGVVCPMDVNLDGNEITAPDFSSIEGFDSNAKPWNFLVPLAILVAVTIIAGTNVLIGCMAGIAATAILMLAQKKIKITELFDNAYQGVLSMVMISAIITIALTLVEINSATGMSDFVVATLTPYLHGALLPAIVFAFCAVYSYFGGGFWDMSMIFMPIVVPLANALNVNPLLPCAALVCAAAAGSTTYVCGDAIMITSRAIDIKPFYQMLATLPYAIISYILTIICFVIAGFTV</sequence>
<keyword evidence="9" id="KW-1185">Reference proteome</keyword>
<dbReference type="InterPro" id="IPR018461">
    <property type="entry name" value="Na/H_Antiport_NhaC-like_C"/>
</dbReference>
<dbReference type="PANTHER" id="PTHR43478">
    <property type="entry name" value="NA+/H+ ANTIPORTER-RELATED"/>
    <property type="match status" value="1"/>
</dbReference>
<proteinExistence type="predicted"/>
<feature type="transmembrane region" description="Helical" evidence="6">
    <location>
        <begin position="395"/>
        <end position="416"/>
    </location>
</feature>
<evidence type="ECO:0000256" key="2">
    <source>
        <dbReference type="ARBA" id="ARBA00022475"/>
    </source>
</evidence>
<feature type="transmembrane region" description="Helical" evidence="6">
    <location>
        <begin position="102"/>
        <end position="120"/>
    </location>
</feature>
<comment type="caution">
    <text evidence="8">The sequence shown here is derived from an EMBL/GenBank/DDBJ whole genome shotgun (WGS) entry which is preliminary data.</text>
</comment>
<feature type="transmembrane region" description="Helical" evidence="6">
    <location>
        <begin position="30"/>
        <end position="50"/>
    </location>
</feature>
<feature type="transmembrane region" description="Helical" evidence="6">
    <location>
        <begin position="185"/>
        <end position="210"/>
    </location>
</feature>
<evidence type="ECO:0000313" key="9">
    <source>
        <dbReference type="Proteomes" id="UP000675664"/>
    </source>
</evidence>
<dbReference type="EMBL" id="JAGSND010000006">
    <property type="protein sequence ID" value="MBR0598310.1"/>
    <property type="molecule type" value="Genomic_DNA"/>
</dbReference>
<keyword evidence="2" id="KW-1003">Cell membrane</keyword>
<reference evidence="8" key="2">
    <citation type="submission" date="2021-04" db="EMBL/GenBank/DDBJ databases">
        <authorList>
            <person name="Liu J."/>
        </authorList>
    </citation>
    <scope>NUCLEOTIDE SEQUENCE</scope>
    <source>
        <strain evidence="8">BAD-6</strain>
    </source>
</reference>
<evidence type="ECO:0000313" key="8">
    <source>
        <dbReference type="EMBL" id="MBR0598310.1"/>
    </source>
</evidence>
<dbReference type="GO" id="GO:0005886">
    <property type="term" value="C:plasma membrane"/>
    <property type="evidence" value="ECO:0007669"/>
    <property type="project" value="UniProtKB-SubCell"/>
</dbReference>
<protein>
    <recommendedName>
        <fullName evidence="7">Na+/H+ antiporter NhaC-like C-terminal domain-containing protein</fullName>
    </recommendedName>
</protein>
<dbReference type="PANTHER" id="PTHR43478:SF1">
    <property type="entry name" value="NA+_H+ ANTIPORTER NHAC-LIKE C-TERMINAL DOMAIN-CONTAINING PROTEIN"/>
    <property type="match status" value="1"/>
</dbReference>
<organism evidence="8 9">
    <name type="scientific">Sinanaerobacter chloroacetimidivorans</name>
    <dbReference type="NCBI Taxonomy" id="2818044"/>
    <lineage>
        <taxon>Bacteria</taxon>
        <taxon>Bacillati</taxon>
        <taxon>Bacillota</taxon>
        <taxon>Clostridia</taxon>
        <taxon>Peptostreptococcales</taxon>
        <taxon>Anaerovoracaceae</taxon>
        <taxon>Sinanaerobacter</taxon>
    </lineage>
</organism>
<evidence type="ECO:0000256" key="3">
    <source>
        <dbReference type="ARBA" id="ARBA00022692"/>
    </source>
</evidence>
<dbReference type="Pfam" id="PF03553">
    <property type="entry name" value="Na_H_antiporter"/>
    <property type="match status" value="1"/>
</dbReference>
<gene>
    <name evidence="8" type="ORF">KCX82_10525</name>
</gene>